<accession>A0ABU5XF54</accession>
<dbReference type="Proteomes" id="UP001299596">
    <property type="component" value="Unassembled WGS sequence"/>
</dbReference>
<evidence type="ECO:0000313" key="1">
    <source>
        <dbReference type="EMBL" id="MEB3020917.1"/>
    </source>
</evidence>
<gene>
    <name evidence="1" type="ORF">K6T79_07650</name>
</gene>
<keyword evidence="2" id="KW-1185">Reference proteome</keyword>
<evidence type="ECO:0000313" key="2">
    <source>
        <dbReference type="Proteomes" id="UP001299596"/>
    </source>
</evidence>
<proteinExistence type="predicted"/>
<dbReference type="EMBL" id="JAYJJR010000003">
    <property type="protein sequence ID" value="MEB3020917.1"/>
    <property type="molecule type" value="Genomic_DNA"/>
</dbReference>
<reference evidence="1 2" key="1">
    <citation type="submission" date="2023-12" db="EMBL/GenBank/DDBJ databases">
        <title>Description of new species of Mycobacterium terrae complex isolated from sewage at the Sao Paulo Zoological Park Foundation in Brazil.</title>
        <authorList>
            <person name="Romagnoli C.L."/>
            <person name="Conceicao E.C."/>
            <person name="Machado E."/>
            <person name="Barreto L.B.P.F."/>
            <person name="Sharma A."/>
            <person name="Silva N.M."/>
            <person name="Marques L.E."/>
            <person name="Juliana M.A."/>
            <person name="Lourenco M.C.S."/>
            <person name="Digiampietri L.A."/>
            <person name="Suffys P.N."/>
            <person name="Viana-Niero C."/>
        </authorList>
    </citation>
    <scope>NUCLEOTIDE SEQUENCE [LARGE SCALE GENOMIC DNA]</scope>
    <source>
        <strain evidence="1 2">MYC098</strain>
    </source>
</reference>
<protein>
    <submittedName>
        <fullName evidence="1">Uncharacterized protein</fullName>
    </submittedName>
</protein>
<organism evidence="1 2">
    <name type="scientific">[Mycobacterium] crassicus</name>
    <dbReference type="NCBI Taxonomy" id="2872309"/>
    <lineage>
        <taxon>Bacteria</taxon>
        <taxon>Bacillati</taxon>
        <taxon>Actinomycetota</taxon>
        <taxon>Actinomycetes</taxon>
        <taxon>Mycobacteriales</taxon>
        <taxon>Mycobacteriaceae</taxon>
        <taxon>Mycolicibacter</taxon>
    </lineage>
</organism>
<comment type="caution">
    <text evidence="1">The sequence shown here is derived from an EMBL/GenBank/DDBJ whole genome shotgun (WGS) entry which is preliminary data.</text>
</comment>
<sequence>MAMALGAAAAREQICAALTAIDTAHQVLRETSSDLVGNDFRVEVAERLEFQDRINRG</sequence>
<dbReference type="RefSeq" id="WP_225407175.1">
    <property type="nucleotide sequence ID" value="NZ_JAYJJR010000003.1"/>
</dbReference>
<name>A0ABU5XF54_9MYCO</name>